<dbReference type="OrthoDB" id="9796770at2"/>
<dbReference type="GO" id="GO:0016020">
    <property type="term" value="C:membrane"/>
    <property type="evidence" value="ECO:0007669"/>
    <property type="project" value="TreeGrafter"/>
</dbReference>
<accession>A0A221MFQ2</accession>
<dbReference type="Gene3D" id="6.10.140.700">
    <property type="match status" value="1"/>
</dbReference>
<evidence type="ECO:0000259" key="2">
    <source>
        <dbReference type="Pfam" id="PF00561"/>
    </source>
</evidence>
<dbReference type="SUPFAM" id="SSF53474">
    <property type="entry name" value="alpha/beta-Hydrolases"/>
    <property type="match status" value="1"/>
</dbReference>
<protein>
    <submittedName>
        <fullName evidence="3">Alpha/beta hydrolase</fullName>
    </submittedName>
</protein>
<organism evidence="3 4">
    <name type="scientific">Virgibacillus necropolis</name>
    <dbReference type="NCBI Taxonomy" id="163877"/>
    <lineage>
        <taxon>Bacteria</taxon>
        <taxon>Bacillati</taxon>
        <taxon>Bacillota</taxon>
        <taxon>Bacilli</taxon>
        <taxon>Bacillales</taxon>
        <taxon>Bacillaceae</taxon>
        <taxon>Virgibacillus</taxon>
    </lineage>
</organism>
<dbReference type="Pfam" id="PF00561">
    <property type="entry name" value="Abhydrolase_1"/>
    <property type="match status" value="1"/>
</dbReference>
<proteinExistence type="predicted"/>
<name>A0A221MFQ2_9BACI</name>
<gene>
    <name evidence="3" type="ORF">CFK40_16480</name>
</gene>
<dbReference type="RefSeq" id="WP_089533496.1">
    <property type="nucleotide sequence ID" value="NZ_CP022437.1"/>
</dbReference>
<dbReference type="PANTHER" id="PTHR43798:SF31">
    <property type="entry name" value="AB HYDROLASE SUPERFAMILY PROTEIN YCLE"/>
    <property type="match status" value="1"/>
</dbReference>
<dbReference type="GO" id="GO:0016787">
    <property type="term" value="F:hydrolase activity"/>
    <property type="evidence" value="ECO:0007669"/>
    <property type="project" value="UniProtKB-KW"/>
</dbReference>
<dbReference type="InterPro" id="IPR029058">
    <property type="entry name" value="AB_hydrolase_fold"/>
</dbReference>
<evidence type="ECO:0000313" key="4">
    <source>
        <dbReference type="Proteomes" id="UP000204391"/>
    </source>
</evidence>
<dbReference type="EMBL" id="CP022437">
    <property type="protein sequence ID" value="ASN06498.1"/>
    <property type="molecule type" value="Genomic_DNA"/>
</dbReference>
<evidence type="ECO:0000256" key="1">
    <source>
        <dbReference type="ARBA" id="ARBA00022801"/>
    </source>
</evidence>
<feature type="domain" description="AB hydrolase-1" evidence="2">
    <location>
        <begin position="34"/>
        <end position="265"/>
    </location>
</feature>
<dbReference type="Proteomes" id="UP000204391">
    <property type="component" value="Chromosome"/>
</dbReference>
<keyword evidence="4" id="KW-1185">Reference proteome</keyword>
<evidence type="ECO:0000313" key="3">
    <source>
        <dbReference type="EMBL" id="ASN06498.1"/>
    </source>
</evidence>
<dbReference type="PANTHER" id="PTHR43798">
    <property type="entry name" value="MONOACYLGLYCEROL LIPASE"/>
    <property type="match status" value="1"/>
</dbReference>
<keyword evidence="1 3" id="KW-0378">Hydrolase</keyword>
<dbReference type="InterPro" id="IPR050266">
    <property type="entry name" value="AB_hydrolase_sf"/>
</dbReference>
<dbReference type="Gene3D" id="3.40.50.1820">
    <property type="entry name" value="alpha/beta hydrolase"/>
    <property type="match status" value="1"/>
</dbReference>
<dbReference type="AlphaFoldDB" id="A0A221MFQ2"/>
<sequence>MWKKQFIDTERGNFEVFTQGEGDPLCVTHLYSEFNALGYYFADIFVNHFTVYLINLKEAGNSCKVVNEEELSMQETAKDLESIREALHLKKWSFAGHSTGGMLGLIYADLYPDSLTKLLVGGASSTNKYMEHESSMYSQKSPLNDRLKEIFAVLKSTNSTMEERSKANKEWTNMSLYNVERRDEYFLKPSSGKIVHKRLNYYSFTELPNYNIKTKLPQVAIPSFVYCGRHDAQCPLVFSEEISRGVKNSRLYIFESSNHLPYLEEKSEFLAMVQDFKVLTENLL</sequence>
<dbReference type="KEGG" id="vne:CFK40_16480"/>
<dbReference type="InterPro" id="IPR000073">
    <property type="entry name" value="AB_hydrolase_1"/>
</dbReference>
<reference evidence="3 4" key="1">
    <citation type="journal article" date="2003" name="Int. J. Syst. Evol. Microbiol.">
        <title>Virgibacillus carmonensis sp. nov., Virgibacillus necropolis sp. nov. and Virgibacillus picturae sp. nov., three novel species isolated from deteriorated mural paintings, transfer of the species of the genus salibacillus to Virgibacillus, as Virgibacillus marismortui comb. nov. and Virgibacillus salexigens comb. nov., and emended description of the genus Virgibacillus.</title>
        <authorList>
            <person name="Heyrman J."/>
            <person name="Logan N.A."/>
            <person name="Busse H.J."/>
            <person name="Balcaen A."/>
            <person name="Lebbe L."/>
            <person name="Rodriguez-Diaz M."/>
            <person name="Swings J."/>
            <person name="De Vos P."/>
        </authorList>
    </citation>
    <scope>NUCLEOTIDE SEQUENCE [LARGE SCALE GENOMIC DNA]</scope>
    <source>
        <strain evidence="3 4">LMG 19488</strain>
    </source>
</reference>